<accession>A0A5J9U765</accession>
<gene>
    <name evidence="3" type="ORF">EJB05_35542</name>
</gene>
<proteinExistence type="predicted"/>
<feature type="region of interest" description="Disordered" evidence="1">
    <location>
        <begin position="82"/>
        <end position="115"/>
    </location>
</feature>
<evidence type="ECO:0000256" key="2">
    <source>
        <dbReference type="SAM" id="Phobius"/>
    </source>
</evidence>
<dbReference type="AlphaFoldDB" id="A0A5J9U765"/>
<feature type="non-terminal residue" evidence="3">
    <location>
        <position position="1"/>
    </location>
</feature>
<dbReference type="Gramene" id="TVU19396">
    <property type="protein sequence ID" value="TVU19396"/>
    <property type="gene ID" value="EJB05_35542"/>
</dbReference>
<protein>
    <submittedName>
        <fullName evidence="3">Uncharacterized protein</fullName>
    </submittedName>
</protein>
<evidence type="ECO:0000313" key="4">
    <source>
        <dbReference type="Proteomes" id="UP000324897"/>
    </source>
</evidence>
<dbReference type="PANTHER" id="PTHR33429">
    <property type="entry name" value="OS02G0708000 PROTEIN-RELATED"/>
    <property type="match status" value="1"/>
</dbReference>
<dbReference type="PANTHER" id="PTHR33429:SF2">
    <property type="entry name" value="OS01G0888850 PROTEIN"/>
    <property type="match status" value="1"/>
</dbReference>
<evidence type="ECO:0000313" key="3">
    <source>
        <dbReference type="EMBL" id="TVU19396.1"/>
    </source>
</evidence>
<sequence length="115" mass="12236">MAAHPHHGGSYTPVIVVLVFVAVLTAGSVAVGQLFVGSRGRRRTGYDLEAYVERKFAVCLGIEPVVAAVRPARRKKRMACLPQLADGAEEVEPSDAAPRDDDEESGSSQPPNPDP</sequence>
<keyword evidence="2" id="KW-0812">Transmembrane</keyword>
<name>A0A5J9U765_9POAL</name>
<comment type="caution">
    <text evidence="3">The sequence shown here is derived from an EMBL/GenBank/DDBJ whole genome shotgun (WGS) entry which is preliminary data.</text>
</comment>
<dbReference type="Proteomes" id="UP000324897">
    <property type="component" value="Chromosome 7"/>
</dbReference>
<keyword evidence="2" id="KW-1133">Transmembrane helix</keyword>
<evidence type="ECO:0000256" key="1">
    <source>
        <dbReference type="SAM" id="MobiDB-lite"/>
    </source>
</evidence>
<keyword evidence="2" id="KW-0472">Membrane</keyword>
<dbReference type="EMBL" id="RWGY01000029">
    <property type="protein sequence ID" value="TVU19396.1"/>
    <property type="molecule type" value="Genomic_DNA"/>
</dbReference>
<feature type="transmembrane region" description="Helical" evidence="2">
    <location>
        <begin position="14"/>
        <end position="36"/>
    </location>
</feature>
<reference evidence="3 4" key="1">
    <citation type="journal article" date="2019" name="Sci. Rep.">
        <title>A high-quality genome of Eragrostis curvula grass provides insights into Poaceae evolution and supports new strategies to enhance forage quality.</title>
        <authorList>
            <person name="Carballo J."/>
            <person name="Santos B.A.C.M."/>
            <person name="Zappacosta D."/>
            <person name="Garbus I."/>
            <person name="Selva J.P."/>
            <person name="Gallo C.A."/>
            <person name="Diaz A."/>
            <person name="Albertini E."/>
            <person name="Caccamo M."/>
            <person name="Echenique V."/>
        </authorList>
    </citation>
    <scope>NUCLEOTIDE SEQUENCE [LARGE SCALE GENOMIC DNA]</scope>
    <source>
        <strain evidence="4">cv. Victoria</strain>
        <tissue evidence="3">Leaf</tissue>
    </source>
</reference>
<keyword evidence="4" id="KW-1185">Reference proteome</keyword>
<dbReference type="OrthoDB" id="684911at2759"/>
<organism evidence="3 4">
    <name type="scientific">Eragrostis curvula</name>
    <name type="common">weeping love grass</name>
    <dbReference type="NCBI Taxonomy" id="38414"/>
    <lineage>
        <taxon>Eukaryota</taxon>
        <taxon>Viridiplantae</taxon>
        <taxon>Streptophyta</taxon>
        <taxon>Embryophyta</taxon>
        <taxon>Tracheophyta</taxon>
        <taxon>Spermatophyta</taxon>
        <taxon>Magnoliopsida</taxon>
        <taxon>Liliopsida</taxon>
        <taxon>Poales</taxon>
        <taxon>Poaceae</taxon>
        <taxon>PACMAD clade</taxon>
        <taxon>Chloridoideae</taxon>
        <taxon>Eragrostideae</taxon>
        <taxon>Eragrostidinae</taxon>
        <taxon>Eragrostis</taxon>
    </lineage>
</organism>